<evidence type="ECO:0000313" key="3">
    <source>
        <dbReference type="EMBL" id="PIC27303.1"/>
    </source>
</evidence>
<accession>A0A2G5TJ93</accession>
<gene>
    <name evidence="3" type="primary">Cnig_chr_V.g19606</name>
    <name evidence="3" type="ORF">B9Z55_019606</name>
</gene>
<protein>
    <submittedName>
        <fullName evidence="3">Uncharacterized protein</fullName>
    </submittedName>
</protein>
<evidence type="ECO:0000256" key="2">
    <source>
        <dbReference type="SAM" id="Phobius"/>
    </source>
</evidence>
<organism evidence="3 4">
    <name type="scientific">Caenorhabditis nigoni</name>
    <dbReference type="NCBI Taxonomy" id="1611254"/>
    <lineage>
        <taxon>Eukaryota</taxon>
        <taxon>Metazoa</taxon>
        <taxon>Ecdysozoa</taxon>
        <taxon>Nematoda</taxon>
        <taxon>Chromadorea</taxon>
        <taxon>Rhabditida</taxon>
        <taxon>Rhabditina</taxon>
        <taxon>Rhabditomorpha</taxon>
        <taxon>Rhabditoidea</taxon>
        <taxon>Rhabditidae</taxon>
        <taxon>Peloderinae</taxon>
        <taxon>Caenorhabditis</taxon>
    </lineage>
</organism>
<keyword evidence="2" id="KW-0472">Membrane</keyword>
<keyword evidence="2" id="KW-0812">Transmembrane</keyword>
<dbReference type="Proteomes" id="UP000230233">
    <property type="component" value="Chromosome V"/>
</dbReference>
<reference evidence="4" key="1">
    <citation type="submission" date="2017-10" db="EMBL/GenBank/DDBJ databases">
        <title>Rapid genome shrinkage in a self-fertile nematode reveals novel sperm competition proteins.</title>
        <authorList>
            <person name="Yin D."/>
            <person name="Schwarz E.M."/>
            <person name="Thomas C.G."/>
            <person name="Felde R.L."/>
            <person name="Korf I.F."/>
            <person name="Cutter A.D."/>
            <person name="Schartner C.M."/>
            <person name="Ralston E.J."/>
            <person name="Meyer B.J."/>
            <person name="Haag E.S."/>
        </authorList>
    </citation>
    <scope>NUCLEOTIDE SEQUENCE [LARGE SCALE GENOMIC DNA]</scope>
    <source>
        <strain evidence="4">JU1422</strain>
    </source>
</reference>
<evidence type="ECO:0000256" key="1">
    <source>
        <dbReference type="SAM" id="MobiDB-lite"/>
    </source>
</evidence>
<name>A0A2G5TJ93_9PELO</name>
<proteinExistence type="predicted"/>
<feature type="compositionally biased region" description="Polar residues" evidence="1">
    <location>
        <begin position="153"/>
        <end position="165"/>
    </location>
</feature>
<comment type="caution">
    <text evidence="3">The sequence shown here is derived from an EMBL/GenBank/DDBJ whole genome shotgun (WGS) entry which is preliminary data.</text>
</comment>
<evidence type="ECO:0000313" key="4">
    <source>
        <dbReference type="Proteomes" id="UP000230233"/>
    </source>
</evidence>
<feature type="transmembrane region" description="Helical" evidence="2">
    <location>
        <begin position="109"/>
        <end position="131"/>
    </location>
</feature>
<keyword evidence="4" id="KW-1185">Reference proteome</keyword>
<feature type="compositionally biased region" description="Basic residues" evidence="1">
    <location>
        <begin position="138"/>
        <end position="147"/>
    </location>
</feature>
<sequence>MVRRRLDDFKQILEQKCLKKTIDKCNQAFETFLQECKKGTVECQEIAEKGKDQFCQEHSYSDYCISSTASPTTPNSTTINTTTTASLPTTSLKSEATTEASFVLTPTHYIIGAGIGGFLILGLALLVKWIIDKKKPAKKQKKTKKKHPEFTIESPSNNFTRSRTW</sequence>
<feature type="region of interest" description="Disordered" evidence="1">
    <location>
        <begin position="138"/>
        <end position="165"/>
    </location>
</feature>
<dbReference type="OrthoDB" id="10453493at2759"/>
<dbReference type="AlphaFoldDB" id="A0A2G5TJ93"/>
<keyword evidence="2" id="KW-1133">Transmembrane helix</keyword>
<dbReference type="EMBL" id="PDUG01000005">
    <property type="protein sequence ID" value="PIC27303.1"/>
    <property type="molecule type" value="Genomic_DNA"/>
</dbReference>